<evidence type="ECO:0000256" key="8">
    <source>
        <dbReference type="ARBA" id="ARBA00023306"/>
    </source>
</evidence>
<dbReference type="EMBL" id="JBJIAB010000035">
    <property type="protein sequence ID" value="MFL0167529.1"/>
    <property type="molecule type" value="Genomic_DNA"/>
</dbReference>
<evidence type="ECO:0000256" key="4">
    <source>
        <dbReference type="ARBA" id="ARBA00022829"/>
    </source>
</evidence>
<dbReference type="Proteomes" id="UP001623600">
    <property type="component" value="Unassembled WGS sequence"/>
</dbReference>
<evidence type="ECO:0000256" key="3">
    <source>
        <dbReference type="ARBA" id="ARBA00022618"/>
    </source>
</evidence>
<comment type="subcellular location">
    <subcellularLocation>
        <location evidence="1">Cytoplasm</location>
    </subcellularLocation>
</comment>
<keyword evidence="13" id="KW-1185">Reference proteome</keyword>
<organism evidence="12 13">
    <name type="scientific">Candidatus Clostridium helianthi</name>
    <dbReference type="NCBI Taxonomy" id="3381660"/>
    <lineage>
        <taxon>Bacteria</taxon>
        <taxon>Bacillati</taxon>
        <taxon>Bacillota</taxon>
        <taxon>Clostridia</taxon>
        <taxon>Eubacteriales</taxon>
        <taxon>Clostridiaceae</taxon>
        <taxon>Clostridium</taxon>
    </lineage>
</organism>
<dbReference type="PANTHER" id="PTHR30349:SF77">
    <property type="entry name" value="TYROSINE RECOMBINASE XERC"/>
    <property type="match status" value="1"/>
</dbReference>
<keyword evidence="2" id="KW-0963">Cytoplasm</keyword>
<evidence type="ECO:0000259" key="11">
    <source>
        <dbReference type="PROSITE" id="PS51900"/>
    </source>
</evidence>
<dbReference type="SUPFAM" id="SSF56349">
    <property type="entry name" value="DNA breaking-rejoining enzymes"/>
    <property type="match status" value="1"/>
</dbReference>
<dbReference type="InterPro" id="IPR050090">
    <property type="entry name" value="Tyrosine_recombinase_XerCD"/>
</dbReference>
<dbReference type="InterPro" id="IPR044068">
    <property type="entry name" value="CB"/>
</dbReference>
<feature type="domain" description="Tyr recombinase" evidence="10">
    <location>
        <begin position="120"/>
        <end position="296"/>
    </location>
</feature>
<protein>
    <submittedName>
        <fullName evidence="12">Tyrosine-type recombinase/integrase</fullName>
    </submittedName>
</protein>
<dbReference type="RefSeq" id="WP_406762313.1">
    <property type="nucleotide sequence ID" value="NZ_JBJIAB010000035.1"/>
</dbReference>
<dbReference type="PROSITE" id="PS51898">
    <property type="entry name" value="TYR_RECOMBINASE"/>
    <property type="match status" value="1"/>
</dbReference>
<evidence type="ECO:0000256" key="1">
    <source>
        <dbReference type="ARBA" id="ARBA00004496"/>
    </source>
</evidence>
<reference evidence="12 13" key="1">
    <citation type="submission" date="2024-11" db="EMBL/GenBank/DDBJ databases">
        <authorList>
            <person name="Heng Y.C."/>
            <person name="Lim A.C.H."/>
            <person name="Lee J.K.Y."/>
            <person name="Kittelmann S."/>
        </authorList>
    </citation>
    <scope>NUCLEOTIDE SEQUENCE [LARGE SCALE GENOMIC DNA]</scope>
    <source>
        <strain evidence="12 13">WILCCON 0112</strain>
    </source>
</reference>
<dbReference type="InterPro" id="IPR010998">
    <property type="entry name" value="Integrase_recombinase_N"/>
</dbReference>
<gene>
    <name evidence="12" type="ORF">ACJDTP_20885</name>
</gene>
<feature type="domain" description="Core-binding (CB)" evidence="11">
    <location>
        <begin position="3"/>
        <end position="98"/>
    </location>
</feature>
<comment type="caution">
    <text evidence="12">The sequence shown here is derived from an EMBL/GenBank/DDBJ whole genome shotgun (WGS) entry which is preliminary data.</text>
</comment>
<dbReference type="PROSITE" id="PS51900">
    <property type="entry name" value="CB"/>
    <property type="match status" value="1"/>
</dbReference>
<dbReference type="InterPro" id="IPR002104">
    <property type="entry name" value="Integrase_catalytic"/>
</dbReference>
<evidence type="ECO:0000256" key="9">
    <source>
        <dbReference type="PROSITE-ProRule" id="PRU01248"/>
    </source>
</evidence>
<keyword evidence="6 9" id="KW-0238">DNA-binding</keyword>
<name>A0ABW8SCM7_9CLOT</name>
<keyword evidence="3" id="KW-0132">Cell division</keyword>
<keyword evidence="8" id="KW-0131">Cell cycle</keyword>
<evidence type="ECO:0000256" key="6">
    <source>
        <dbReference type="ARBA" id="ARBA00023125"/>
    </source>
</evidence>
<dbReference type="Gene3D" id="1.10.443.10">
    <property type="entry name" value="Intergrase catalytic core"/>
    <property type="match status" value="1"/>
</dbReference>
<sequence length="305" mass="35947">MNKDLPEIIKSYEDYLNIIQEKASSTVYCYIVDIMLLINYLKTKDKYQNLEIDKSFIELIELQDLYGFLSYVKNERNNSSFARARKIASIKSFFKYCETKLKIINNNPCRELEVPKKPNKQINYLNLDESKRLLKDIVGRNKKRDLAILTLFLNCGLRLSELCNIRFKDIREDTLVVRGKGNKDRTIYLNEMCLRAIEDYMEERKHIKHSYLFVSERKNQLCKRQVQYIVQKNISSTGLDVSKYTTHKLRHTAATLLYKHSNVDIRTIQTILGHKNISTTTIYTHVDNEQVRSAIRSNPLNEMQL</sequence>
<accession>A0ABW8SCM7</accession>
<keyword evidence="7" id="KW-0233">DNA recombination</keyword>
<evidence type="ECO:0000313" key="12">
    <source>
        <dbReference type="EMBL" id="MFL0167529.1"/>
    </source>
</evidence>
<evidence type="ECO:0000256" key="5">
    <source>
        <dbReference type="ARBA" id="ARBA00022908"/>
    </source>
</evidence>
<dbReference type="InterPro" id="IPR011010">
    <property type="entry name" value="DNA_brk_join_enz"/>
</dbReference>
<proteinExistence type="predicted"/>
<dbReference type="Pfam" id="PF00589">
    <property type="entry name" value="Phage_integrase"/>
    <property type="match status" value="1"/>
</dbReference>
<dbReference type="PANTHER" id="PTHR30349">
    <property type="entry name" value="PHAGE INTEGRASE-RELATED"/>
    <property type="match status" value="1"/>
</dbReference>
<evidence type="ECO:0000256" key="2">
    <source>
        <dbReference type="ARBA" id="ARBA00022490"/>
    </source>
</evidence>
<evidence type="ECO:0000313" key="13">
    <source>
        <dbReference type="Proteomes" id="UP001623600"/>
    </source>
</evidence>
<evidence type="ECO:0000256" key="7">
    <source>
        <dbReference type="ARBA" id="ARBA00023172"/>
    </source>
</evidence>
<keyword evidence="4" id="KW-0159">Chromosome partition</keyword>
<evidence type="ECO:0000259" key="10">
    <source>
        <dbReference type="PROSITE" id="PS51898"/>
    </source>
</evidence>
<keyword evidence="5" id="KW-0229">DNA integration</keyword>
<dbReference type="Gene3D" id="1.10.150.130">
    <property type="match status" value="1"/>
</dbReference>
<dbReference type="InterPro" id="IPR013762">
    <property type="entry name" value="Integrase-like_cat_sf"/>
</dbReference>